<dbReference type="STRING" id="1802229.A2401_02075"/>
<organism evidence="2 3">
    <name type="scientific">Candidatus Staskawiczbacteria bacterium RIFOXYC1_FULL_38_18</name>
    <dbReference type="NCBI Taxonomy" id="1802229"/>
    <lineage>
        <taxon>Bacteria</taxon>
        <taxon>Candidatus Staskawicziibacteriota</taxon>
    </lineage>
</organism>
<feature type="region of interest" description="Disordered" evidence="1">
    <location>
        <begin position="1"/>
        <end position="32"/>
    </location>
</feature>
<proteinExistence type="predicted"/>
<evidence type="ECO:0000256" key="1">
    <source>
        <dbReference type="SAM" id="MobiDB-lite"/>
    </source>
</evidence>
<gene>
    <name evidence="2" type="ORF">A2401_02075</name>
</gene>
<evidence type="ECO:0000313" key="2">
    <source>
        <dbReference type="EMBL" id="OGZ84876.1"/>
    </source>
</evidence>
<comment type="caution">
    <text evidence="2">The sequence shown here is derived from an EMBL/GenBank/DDBJ whole genome shotgun (WGS) entry which is preliminary data.</text>
</comment>
<name>A0A1G2JCL0_9BACT</name>
<dbReference type="EMBL" id="MHPP01000011">
    <property type="protein sequence ID" value="OGZ84876.1"/>
    <property type="molecule type" value="Genomic_DNA"/>
</dbReference>
<accession>A0A1G2JCL0</accession>
<protein>
    <submittedName>
        <fullName evidence="2">Uncharacterized protein</fullName>
    </submittedName>
</protein>
<dbReference type="Proteomes" id="UP000177751">
    <property type="component" value="Unassembled WGS sequence"/>
</dbReference>
<reference evidence="2 3" key="1">
    <citation type="journal article" date="2016" name="Nat. Commun.">
        <title>Thousands of microbial genomes shed light on interconnected biogeochemical processes in an aquifer system.</title>
        <authorList>
            <person name="Anantharaman K."/>
            <person name="Brown C.T."/>
            <person name="Hug L.A."/>
            <person name="Sharon I."/>
            <person name="Castelle C.J."/>
            <person name="Probst A.J."/>
            <person name="Thomas B.C."/>
            <person name="Singh A."/>
            <person name="Wilkins M.J."/>
            <person name="Karaoz U."/>
            <person name="Brodie E.L."/>
            <person name="Williams K.H."/>
            <person name="Hubbard S.S."/>
            <person name="Banfield J.F."/>
        </authorList>
    </citation>
    <scope>NUCLEOTIDE SEQUENCE [LARGE SCALE GENOMIC DNA]</scope>
</reference>
<dbReference type="AlphaFoldDB" id="A0A1G2JCL0"/>
<evidence type="ECO:0000313" key="3">
    <source>
        <dbReference type="Proteomes" id="UP000177751"/>
    </source>
</evidence>
<sequence>MDSGFRQNDKVIQSNMAKPTKKSKRGDSSETEKKVLKWLKGIKNPKPVLKAIGYFISDDGETKSEISQNSY</sequence>